<evidence type="ECO:0000313" key="2">
    <source>
        <dbReference type="Proteomes" id="UP000696485"/>
    </source>
</evidence>
<gene>
    <name evidence="1" type="ORF">BG006_005920</name>
</gene>
<keyword evidence="2" id="KW-1185">Reference proteome</keyword>
<evidence type="ECO:0000313" key="1">
    <source>
        <dbReference type="EMBL" id="KAF9337199.1"/>
    </source>
</evidence>
<protein>
    <submittedName>
        <fullName evidence="1">Uncharacterized protein</fullName>
    </submittedName>
</protein>
<sequence>MGPWLAIALARNAQHIHTIDTFFPETLIALKPCTLDRLTTLRIDSFQGTEALLVDIPRRSHHLQKLRTPYFCEPSTSVDQFLAALRSHPSLQTFRTYQMYRVPHTMVRQLLSSLRRLKLTGSVELDRQYLGFLNRCLDLEHFATAACELTHEAVLALAAVLSTLPNLRSLDLSPSIWNGKLAHELVDACPAGLTSYRGPRRQRDAIRVVRALQARREVLTVVHLDWSGLVWTAESVLQTFLCMCPRLQTFSAMGSLDRFRACLRGKGVQRTAEETSGERFCVSSWACEKTLKYLQIIFKSRLWDTETGECVDEEEMWIPSLEEDKLSGHDREFEFIPEALILQLGQLHQLEKLWLGRTTIVRQQWKCSYSVEIN</sequence>
<accession>A0A9P5SS82</accession>
<dbReference type="Gene3D" id="3.80.10.10">
    <property type="entry name" value="Ribonuclease Inhibitor"/>
    <property type="match status" value="1"/>
</dbReference>
<dbReference type="Proteomes" id="UP000696485">
    <property type="component" value="Unassembled WGS sequence"/>
</dbReference>
<dbReference type="SUPFAM" id="SSF52047">
    <property type="entry name" value="RNI-like"/>
    <property type="match status" value="1"/>
</dbReference>
<name>A0A9P5SS82_9FUNG</name>
<dbReference type="AlphaFoldDB" id="A0A9P5SS82"/>
<dbReference type="EMBL" id="JAAAUY010000034">
    <property type="protein sequence ID" value="KAF9337199.1"/>
    <property type="molecule type" value="Genomic_DNA"/>
</dbReference>
<comment type="caution">
    <text evidence="1">The sequence shown here is derived from an EMBL/GenBank/DDBJ whole genome shotgun (WGS) entry which is preliminary data.</text>
</comment>
<proteinExistence type="predicted"/>
<reference evidence="1" key="1">
    <citation type="journal article" date="2020" name="Fungal Divers.">
        <title>Resolving the Mortierellaceae phylogeny through synthesis of multi-gene phylogenetics and phylogenomics.</title>
        <authorList>
            <person name="Vandepol N."/>
            <person name="Liber J."/>
            <person name="Desiro A."/>
            <person name="Na H."/>
            <person name="Kennedy M."/>
            <person name="Barry K."/>
            <person name="Grigoriev I.V."/>
            <person name="Miller A.N."/>
            <person name="O'Donnell K."/>
            <person name="Stajich J.E."/>
            <person name="Bonito G."/>
        </authorList>
    </citation>
    <scope>NUCLEOTIDE SEQUENCE</scope>
    <source>
        <strain evidence="1">NVP1</strain>
    </source>
</reference>
<organism evidence="1 2">
    <name type="scientific">Podila minutissima</name>
    <dbReference type="NCBI Taxonomy" id="64525"/>
    <lineage>
        <taxon>Eukaryota</taxon>
        <taxon>Fungi</taxon>
        <taxon>Fungi incertae sedis</taxon>
        <taxon>Mucoromycota</taxon>
        <taxon>Mortierellomycotina</taxon>
        <taxon>Mortierellomycetes</taxon>
        <taxon>Mortierellales</taxon>
        <taxon>Mortierellaceae</taxon>
        <taxon>Podila</taxon>
    </lineage>
</organism>
<dbReference type="InterPro" id="IPR032675">
    <property type="entry name" value="LRR_dom_sf"/>
</dbReference>